<name>T1BQC2_9ZZZZ</name>
<comment type="caution">
    <text evidence="1">The sequence shown here is derived from an EMBL/GenBank/DDBJ whole genome shotgun (WGS) entry which is preliminary data.</text>
</comment>
<reference evidence="1" key="2">
    <citation type="journal article" date="2014" name="ISME J.">
        <title>Microbial stratification in low pH oxic and suboxic macroscopic growths along an acid mine drainage.</title>
        <authorList>
            <person name="Mendez-Garcia C."/>
            <person name="Mesa V."/>
            <person name="Sprenger R.R."/>
            <person name="Richter M."/>
            <person name="Diez M.S."/>
            <person name="Solano J."/>
            <person name="Bargiela R."/>
            <person name="Golyshina O.V."/>
            <person name="Manteca A."/>
            <person name="Ramos J.L."/>
            <person name="Gallego J.R."/>
            <person name="Llorente I."/>
            <person name="Martins Dos Santos V.A."/>
            <person name="Jensen O.N."/>
            <person name="Pelaez A.I."/>
            <person name="Sanchez J."/>
            <person name="Ferrer M."/>
        </authorList>
    </citation>
    <scope>NUCLEOTIDE SEQUENCE</scope>
</reference>
<sequence>NEAMVSRLLRGVEPGSANTGSYSDARKRLPRELVQELARSVARQMGTCTPAQWRWRDRHIKWVRLFWAA</sequence>
<evidence type="ECO:0000313" key="1">
    <source>
        <dbReference type="EMBL" id="EQD55449.1"/>
    </source>
</evidence>
<reference evidence="1" key="1">
    <citation type="submission" date="2013-08" db="EMBL/GenBank/DDBJ databases">
        <authorList>
            <person name="Mendez C."/>
            <person name="Richter M."/>
            <person name="Ferrer M."/>
            <person name="Sanchez J."/>
        </authorList>
    </citation>
    <scope>NUCLEOTIDE SEQUENCE</scope>
</reference>
<organism evidence="1">
    <name type="scientific">mine drainage metagenome</name>
    <dbReference type="NCBI Taxonomy" id="410659"/>
    <lineage>
        <taxon>unclassified sequences</taxon>
        <taxon>metagenomes</taxon>
        <taxon>ecological metagenomes</taxon>
    </lineage>
</organism>
<dbReference type="AlphaFoldDB" id="T1BQC2"/>
<accession>T1BQC2</accession>
<dbReference type="EMBL" id="AUZZ01003981">
    <property type="protein sequence ID" value="EQD55449.1"/>
    <property type="molecule type" value="Genomic_DNA"/>
</dbReference>
<feature type="non-terminal residue" evidence="1">
    <location>
        <position position="1"/>
    </location>
</feature>
<protein>
    <submittedName>
        <fullName evidence="1">Uncharacterized protein</fullName>
    </submittedName>
</protein>
<gene>
    <name evidence="1" type="ORF">B2A_05720</name>
</gene>
<proteinExistence type="predicted"/>